<name>A0A8E2DII6_9APHY</name>
<protein>
    <submittedName>
        <fullName evidence="1">Uncharacterized protein</fullName>
    </submittedName>
</protein>
<sequence>MNHQSLMQSDVSGNIRLLSALLRDRRGRQRQLRNTKTSIIVDWFALYFAHNARGDSTAVAVRCEPGQITLHIAVDGTPTTEDRVAGERLLSTLRTVLTPETMRSAQISLLRRLIAEKTAPRIRRRLQSLLNVEAYTSEHASSLGLCGAFDLALSFWESRGKKERSSQCLDISIALHGDQEHGAAALSSVFARIVTGAHELLHLMESESNLDQWFSILEKLWRCLAIIHSSDVLRDVETKCILSFDECWGFIDRLRLRLWHIHCYSIGAVRLISDGIPIFRQTLGDDGIDRFVRGEGDVSICWVNDLVSPASHGKPFHFPSTPAAHLNTFIESCALRTRYRPGIRALLEQQDTIIGAWGSEDVVIPRVHPEMQLITYLTREGINVLGDCIGISKPVCWACEQYIGDLKPWRRGRPPSKWKISERNSKLRDDWVPPQTADGNKVVLAIAQQLASNVAFRLDPLLWKIDGIDVEMYSDEQFYICPELLHVRPIGSVGNGCASMITLEKNPAFALKNLISS</sequence>
<reference evidence="1 2" key="1">
    <citation type="submission" date="2016-07" db="EMBL/GenBank/DDBJ databases">
        <title>Draft genome of the white-rot fungus Obba rivulosa 3A-2.</title>
        <authorList>
            <consortium name="DOE Joint Genome Institute"/>
            <person name="Miettinen O."/>
            <person name="Riley R."/>
            <person name="Acob R."/>
            <person name="Barry K."/>
            <person name="Cullen D."/>
            <person name="De Vries R."/>
            <person name="Hainaut M."/>
            <person name="Hatakka A."/>
            <person name="Henrissat B."/>
            <person name="Hilden K."/>
            <person name="Kuo R."/>
            <person name="Labutti K."/>
            <person name="Lipzen A."/>
            <person name="Makela M.R."/>
            <person name="Sandor L."/>
            <person name="Spatafora J.W."/>
            <person name="Grigoriev I.V."/>
            <person name="Hibbett D.S."/>
        </authorList>
    </citation>
    <scope>NUCLEOTIDE SEQUENCE [LARGE SCALE GENOMIC DNA]</scope>
    <source>
        <strain evidence="1 2">3A-2</strain>
    </source>
</reference>
<accession>A0A8E2DII6</accession>
<dbReference type="OrthoDB" id="2867883at2759"/>
<dbReference type="InterPro" id="IPR027796">
    <property type="entry name" value="OTT_1508_deam-like"/>
</dbReference>
<dbReference type="Pfam" id="PF14441">
    <property type="entry name" value="OTT_1508_deam"/>
    <property type="match status" value="1"/>
</dbReference>
<dbReference type="EMBL" id="KV722429">
    <property type="protein sequence ID" value="OCH89350.1"/>
    <property type="molecule type" value="Genomic_DNA"/>
</dbReference>
<organism evidence="1 2">
    <name type="scientific">Obba rivulosa</name>
    <dbReference type="NCBI Taxonomy" id="1052685"/>
    <lineage>
        <taxon>Eukaryota</taxon>
        <taxon>Fungi</taxon>
        <taxon>Dikarya</taxon>
        <taxon>Basidiomycota</taxon>
        <taxon>Agaricomycotina</taxon>
        <taxon>Agaricomycetes</taxon>
        <taxon>Polyporales</taxon>
        <taxon>Gelatoporiaceae</taxon>
        <taxon>Obba</taxon>
    </lineage>
</organism>
<evidence type="ECO:0000313" key="1">
    <source>
        <dbReference type="EMBL" id="OCH89350.1"/>
    </source>
</evidence>
<dbReference type="AlphaFoldDB" id="A0A8E2DII6"/>
<proteinExistence type="predicted"/>
<keyword evidence="2" id="KW-1185">Reference proteome</keyword>
<evidence type="ECO:0000313" key="2">
    <source>
        <dbReference type="Proteomes" id="UP000250043"/>
    </source>
</evidence>
<dbReference type="Proteomes" id="UP000250043">
    <property type="component" value="Unassembled WGS sequence"/>
</dbReference>
<gene>
    <name evidence="1" type="ORF">OBBRIDRAFT_826628</name>
</gene>